<dbReference type="AlphaFoldDB" id="D6TWA1"/>
<dbReference type="EMBL" id="ADVG01000003">
    <property type="protein sequence ID" value="EFH84484.1"/>
    <property type="molecule type" value="Genomic_DNA"/>
</dbReference>
<evidence type="ECO:0000313" key="3">
    <source>
        <dbReference type="Proteomes" id="UP000004508"/>
    </source>
</evidence>
<name>D6TWA1_KTERA</name>
<organism evidence="2 3">
    <name type="scientific">Ktedonobacter racemifer DSM 44963</name>
    <dbReference type="NCBI Taxonomy" id="485913"/>
    <lineage>
        <taxon>Bacteria</taxon>
        <taxon>Bacillati</taxon>
        <taxon>Chloroflexota</taxon>
        <taxon>Ktedonobacteria</taxon>
        <taxon>Ktedonobacterales</taxon>
        <taxon>Ktedonobacteraceae</taxon>
        <taxon>Ktedonobacter</taxon>
    </lineage>
</organism>
<protein>
    <submittedName>
        <fullName evidence="2">Uncharacterized protein</fullName>
    </submittedName>
</protein>
<evidence type="ECO:0000313" key="1">
    <source>
        <dbReference type="EMBL" id="EFH81102.1"/>
    </source>
</evidence>
<comment type="caution">
    <text evidence="2">The sequence shown here is derived from an EMBL/GenBank/DDBJ whole genome shotgun (WGS) entry which is preliminary data.</text>
</comment>
<proteinExistence type="predicted"/>
<dbReference type="EMBL" id="ADVG01000004">
    <property type="protein sequence ID" value="EFH81102.1"/>
    <property type="molecule type" value="Genomic_DNA"/>
</dbReference>
<evidence type="ECO:0000313" key="2">
    <source>
        <dbReference type="EMBL" id="EFH84484.1"/>
    </source>
</evidence>
<gene>
    <name evidence="1" type="ORF">Krac_1784</name>
    <name evidence="2" type="ORF">Krac_5542</name>
</gene>
<sequence length="34" mass="4069">MWKDALLVIFQSKRRISFQEEHLWKSCPHNGGEP</sequence>
<keyword evidence="3" id="KW-1185">Reference proteome</keyword>
<reference evidence="2 3" key="1">
    <citation type="journal article" date="2011" name="Stand. Genomic Sci.">
        <title>Non-contiguous finished genome sequence and contextual data of the filamentous soil bacterium Ktedonobacter racemifer type strain (SOSP1-21).</title>
        <authorList>
            <person name="Chang Y.J."/>
            <person name="Land M."/>
            <person name="Hauser L."/>
            <person name="Chertkov O."/>
            <person name="Del Rio T.G."/>
            <person name="Nolan M."/>
            <person name="Copeland A."/>
            <person name="Tice H."/>
            <person name="Cheng J.F."/>
            <person name="Lucas S."/>
            <person name="Han C."/>
            <person name="Goodwin L."/>
            <person name="Pitluck S."/>
            <person name="Ivanova N."/>
            <person name="Ovchinikova G."/>
            <person name="Pati A."/>
            <person name="Chen A."/>
            <person name="Palaniappan K."/>
            <person name="Mavromatis K."/>
            <person name="Liolios K."/>
            <person name="Brettin T."/>
            <person name="Fiebig A."/>
            <person name="Rohde M."/>
            <person name="Abt B."/>
            <person name="Goker M."/>
            <person name="Detter J.C."/>
            <person name="Woyke T."/>
            <person name="Bristow J."/>
            <person name="Eisen J.A."/>
            <person name="Markowitz V."/>
            <person name="Hugenholtz P."/>
            <person name="Kyrpides N.C."/>
            <person name="Klenk H.P."/>
            <person name="Lapidus A."/>
        </authorList>
    </citation>
    <scope>NUCLEOTIDE SEQUENCE [LARGE SCALE GENOMIC DNA]</scope>
    <source>
        <strain evidence="3">DSM 44963</strain>
        <strain evidence="2">SOSP1-21</strain>
    </source>
</reference>
<dbReference type="InParanoid" id="D6TWA1"/>
<accession>D6TWA1</accession>
<dbReference type="Proteomes" id="UP000004508">
    <property type="component" value="Unassembled WGS sequence"/>
</dbReference>